<dbReference type="Pfam" id="PF00754">
    <property type="entry name" value="F5_F8_type_C"/>
    <property type="match status" value="1"/>
</dbReference>
<evidence type="ECO:0000259" key="8">
    <source>
        <dbReference type="Pfam" id="PF00754"/>
    </source>
</evidence>
<keyword evidence="5" id="KW-0326">Glycosidase</keyword>
<dbReference type="GO" id="GO:0005975">
    <property type="term" value="P:carbohydrate metabolic process"/>
    <property type="evidence" value="ECO:0007669"/>
    <property type="project" value="InterPro"/>
</dbReference>
<dbReference type="SUPFAM" id="SSF51445">
    <property type="entry name" value="(Trans)glycosidases"/>
    <property type="match status" value="1"/>
</dbReference>
<dbReference type="PANTHER" id="PTHR22600:SF57">
    <property type="entry name" value="BETA-N-ACETYLHEXOSAMINIDASE"/>
    <property type="match status" value="1"/>
</dbReference>
<dbReference type="GO" id="GO:0030203">
    <property type="term" value="P:glycosaminoglycan metabolic process"/>
    <property type="evidence" value="ECO:0007669"/>
    <property type="project" value="TreeGrafter"/>
</dbReference>
<feature type="domain" description="F5/8 type C" evidence="8">
    <location>
        <begin position="636"/>
        <end position="747"/>
    </location>
</feature>
<proteinExistence type="inferred from homology"/>
<dbReference type="Pfam" id="PF00728">
    <property type="entry name" value="Glyco_hydro_20"/>
    <property type="match status" value="1"/>
</dbReference>
<dbReference type="InterPro" id="IPR026876">
    <property type="entry name" value="Fn3_assoc_repeat"/>
</dbReference>
<dbReference type="Pfam" id="PF02838">
    <property type="entry name" value="Glyco_hydro_20b"/>
    <property type="match status" value="1"/>
</dbReference>
<evidence type="ECO:0000256" key="2">
    <source>
        <dbReference type="ARBA" id="ARBA00006285"/>
    </source>
</evidence>
<dbReference type="InterPro" id="IPR017853">
    <property type="entry name" value="GH"/>
</dbReference>
<dbReference type="PANTHER" id="PTHR22600">
    <property type="entry name" value="BETA-HEXOSAMINIDASE"/>
    <property type="match status" value="1"/>
</dbReference>
<dbReference type="Gene3D" id="2.60.120.260">
    <property type="entry name" value="Galactose-binding domain-like"/>
    <property type="match status" value="1"/>
</dbReference>
<evidence type="ECO:0000256" key="5">
    <source>
        <dbReference type="ARBA" id="ARBA00023295"/>
    </source>
</evidence>
<comment type="catalytic activity">
    <reaction evidence="1">
        <text>Hydrolysis of terminal non-reducing N-acetyl-D-hexosamine residues in N-acetyl-beta-D-hexosaminides.</text>
        <dbReference type="EC" id="3.2.1.52"/>
    </reaction>
</comment>
<comment type="caution">
    <text evidence="10">The sequence shown here is derived from an EMBL/GenBank/DDBJ whole genome shotgun (WGS) entry which is preliminary data.</text>
</comment>
<feature type="domain" description="Glycoside hydrolase family 20 catalytic" evidence="7">
    <location>
        <begin position="165"/>
        <end position="505"/>
    </location>
</feature>
<dbReference type="Proteomes" id="UP000285864">
    <property type="component" value="Unassembled WGS sequence"/>
</dbReference>
<organism evidence="10 11">
    <name type="scientific">Phocaeicola coprocola</name>
    <dbReference type="NCBI Taxonomy" id="310298"/>
    <lineage>
        <taxon>Bacteria</taxon>
        <taxon>Pseudomonadati</taxon>
        <taxon>Bacteroidota</taxon>
        <taxon>Bacteroidia</taxon>
        <taxon>Bacteroidales</taxon>
        <taxon>Bacteroidaceae</taxon>
        <taxon>Phocaeicola</taxon>
    </lineage>
</organism>
<dbReference type="InterPro" id="IPR000421">
    <property type="entry name" value="FA58C"/>
</dbReference>
<dbReference type="Gene3D" id="3.20.20.80">
    <property type="entry name" value="Glycosidases"/>
    <property type="match status" value="1"/>
</dbReference>
<dbReference type="PRINTS" id="PR00738">
    <property type="entry name" value="GLHYDRLASE20"/>
</dbReference>
<comment type="similarity">
    <text evidence="2">Belongs to the glycosyl hydrolase 20 family.</text>
</comment>
<dbReference type="InterPro" id="IPR015883">
    <property type="entry name" value="Glyco_hydro_20_cat"/>
</dbReference>
<dbReference type="InterPro" id="IPR008979">
    <property type="entry name" value="Galactose-bd-like_sf"/>
</dbReference>
<dbReference type="InterPro" id="IPR015882">
    <property type="entry name" value="HEX_bac_N"/>
</dbReference>
<dbReference type="RefSeq" id="WP_118484968.1">
    <property type="nucleotide sequence ID" value="NZ_QRUU01000053.1"/>
</dbReference>
<dbReference type="Gene3D" id="3.30.379.10">
    <property type="entry name" value="Chitobiase/beta-hexosaminidase domain 2-like"/>
    <property type="match status" value="1"/>
</dbReference>
<evidence type="ECO:0000256" key="6">
    <source>
        <dbReference type="PIRSR" id="PIRSR625705-1"/>
    </source>
</evidence>
<evidence type="ECO:0000313" key="10">
    <source>
        <dbReference type="EMBL" id="RGR93575.1"/>
    </source>
</evidence>
<dbReference type="SUPFAM" id="SSF55545">
    <property type="entry name" value="beta-N-acetylhexosaminidase-like domain"/>
    <property type="match status" value="1"/>
</dbReference>
<sequence>MEWTNIFKIFFIGSLLLIGTACSSKEESSEKYINLPKAAFWQENPTESGFMLDQCAGIVYPRRDTLFRSRAIWLSEVIARLTNQRLVVYEEGTETGKCIRLVRQSDLPFEGFQVIVSKDSVTVGAGDGSGVFYGVQLLAQSLTLQDNGHILELPACRIKDYPELHYRGAMLDVSRNFFTSDQIKHFIDMLAVHRLNYFHWHLTDDQGWRIEIKKYPKLTEIGAWRGEGEQKQGGFYTQNEIRDIIHYASLRGITVIPEIDLPGHSSAALAAYPVLGCTEGPYQVAMERGGVHKDVLCLGKDETYQFAKDVLKEVADLFPAPYIHIGGDEVPRTRWEECSKCQQAIVRYGLKDKKNHSAEDMLQGEFNRQMAEYLKTLGKQMIGWDEILSENIDKETVVMSWRGLPRGIQALKAGHPVIFSSNGHFYLNNYQAEDMENEPAGTGGLVEMQTVYEANWDSADLSADEKKRILGAEVCLWTSFVEDDYSLQYMMLPRLAAFAELSWAGSRRTGYTDFLNRLSDMLCFYDRMGWNFAPHYFKLKAEYLPNQKQKELEVRLSSLEGADIYYTLDGTLPSKSSLKYTAPLRLSQSANLMALAYWPNGLVSDTFKVKVEINKATFCPVKLNTSPSERYRGNEGEVLVDGIRSKAFHTNGLWIGYYNEPMDIIINLGAKQNCSKVVVSSLTDMGSYIMGIKNLEIWISADGKNFTKVAERTLPEPPVQMEGKQIDNWELSFPSVEACYIKIMAEGFSALPEWHSGAGETPFLFVDEIGVY</sequence>
<name>A0A412GFD4_9BACT</name>
<protein>
    <recommendedName>
        <fullName evidence="3">beta-N-acetylhexosaminidase</fullName>
        <ecNumber evidence="3">3.2.1.52</ecNumber>
    </recommendedName>
</protein>
<gene>
    <name evidence="10" type="ORF">DWY20_11185</name>
</gene>
<keyword evidence="11" id="KW-1185">Reference proteome</keyword>
<accession>A0A412GFD4</accession>
<evidence type="ECO:0000313" key="11">
    <source>
        <dbReference type="Proteomes" id="UP000285864"/>
    </source>
</evidence>
<dbReference type="Pfam" id="PF13287">
    <property type="entry name" value="Fn3_assoc"/>
    <property type="match status" value="1"/>
</dbReference>
<dbReference type="AlphaFoldDB" id="A0A412GFD4"/>
<dbReference type="EC" id="3.2.1.52" evidence="3"/>
<feature type="domain" description="Beta-hexosaminidase bacterial type N-terminal" evidence="9">
    <location>
        <begin position="47"/>
        <end position="161"/>
    </location>
</feature>
<evidence type="ECO:0000259" key="9">
    <source>
        <dbReference type="Pfam" id="PF02838"/>
    </source>
</evidence>
<dbReference type="CDD" id="cd06563">
    <property type="entry name" value="GH20_chitobiase-like"/>
    <property type="match status" value="1"/>
</dbReference>
<evidence type="ECO:0000256" key="1">
    <source>
        <dbReference type="ARBA" id="ARBA00001231"/>
    </source>
</evidence>
<feature type="active site" description="Proton donor" evidence="6">
    <location>
        <position position="329"/>
    </location>
</feature>
<evidence type="ECO:0000256" key="3">
    <source>
        <dbReference type="ARBA" id="ARBA00012663"/>
    </source>
</evidence>
<reference evidence="10 11" key="1">
    <citation type="submission" date="2018-08" db="EMBL/GenBank/DDBJ databases">
        <title>A genome reference for cultivated species of the human gut microbiota.</title>
        <authorList>
            <person name="Zou Y."/>
            <person name="Xue W."/>
            <person name="Luo G."/>
        </authorList>
    </citation>
    <scope>NUCLEOTIDE SEQUENCE [LARGE SCALE GENOMIC DNA]</scope>
    <source>
        <strain evidence="10 11">AF24-2</strain>
    </source>
</reference>
<dbReference type="InterPro" id="IPR025705">
    <property type="entry name" value="Beta_hexosaminidase_sua/sub"/>
</dbReference>
<dbReference type="GO" id="GO:0016020">
    <property type="term" value="C:membrane"/>
    <property type="evidence" value="ECO:0007669"/>
    <property type="project" value="TreeGrafter"/>
</dbReference>
<dbReference type="SUPFAM" id="SSF49785">
    <property type="entry name" value="Galactose-binding domain-like"/>
    <property type="match status" value="1"/>
</dbReference>
<dbReference type="EMBL" id="QRUU01000053">
    <property type="protein sequence ID" value="RGR93575.1"/>
    <property type="molecule type" value="Genomic_DNA"/>
</dbReference>
<evidence type="ECO:0000259" key="7">
    <source>
        <dbReference type="Pfam" id="PF00728"/>
    </source>
</evidence>
<keyword evidence="4" id="KW-0378">Hydrolase</keyword>
<dbReference type="InterPro" id="IPR029018">
    <property type="entry name" value="Hex-like_dom2"/>
</dbReference>
<dbReference type="GO" id="GO:0004563">
    <property type="term" value="F:beta-N-acetylhexosaminidase activity"/>
    <property type="evidence" value="ECO:0007669"/>
    <property type="project" value="UniProtKB-EC"/>
</dbReference>
<evidence type="ECO:0000256" key="4">
    <source>
        <dbReference type="ARBA" id="ARBA00022801"/>
    </source>
</evidence>